<name>A0A5J9VEY8_9POAL</name>
<evidence type="ECO:0000256" key="1">
    <source>
        <dbReference type="SAM" id="MobiDB-lite"/>
    </source>
</evidence>
<proteinExistence type="predicted"/>
<dbReference type="AlphaFoldDB" id="A0A5J9VEY8"/>
<feature type="region of interest" description="Disordered" evidence="1">
    <location>
        <begin position="1"/>
        <end position="25"/>
    </location>
</feature>
<dbReference type="PANTHER" id="PTHR34397:SF13">
    <property type="entry name" value="TF-B3 DOMAIN-CONTAINING PROTEIN"/>
    <property type="match status" value="1"/>
</dbReference>
<dbReference type="Proteomes" id="UP000324897">
    <property type="component" value="Unassembled WGS sequence"/>
</dbReference>
<sequence>MDGSACPKEFGIDGKRDDGSGHRVETSLLPLKKRALNATSSSGDSFSCPPKWRRIDDCARATPVAHHDAPAVAMAVAGGDATPDGEKLRLSKGKGVAAAETSSVAAPQPHVEKKLMHDGIRSGAWFNEEVLFAATAATEKKKSNDTDAGSVFSEALERRLEQLGATRPWFVYRKRLEKSDACPNQNRLLISCKRDSLAGCPITGCFSAAEMRRVEDKNAGLFVTALDGRGERYFPLTCKFLDSNGGYRFISKWRAFLERNGLALRVGKGGSWTRDVDLELWAFRSRELPRQPRLDGAGKPVSGEEEAEHFHPDGSLGLILLHHEQRRKQCGGEHEEGKGGKQGRSCDFGGPGRL</sequence>
<organism evidence="2 3">
    <name type="scientific">Eragrostis curvula</name>
    <name type="common">weeping love grass</name>
    <dbReference type="NCBI Taxonomy" id="38414"/>
    <lineage>
        <taxon>Eukaryota</taxon>
        <taxon>Viridiplantae</taxon>
        <taxon>Streptophyta</taxon>
        <taxon>Embryophyta</taxon>
        <taxon>Tracheophyta</taxon>
        <taxon>Spermatophyta</taxon>
        <taxon>Magnoliopsida</taxon>
        <taxon>Liliopsida</taxon>
        <taxon>Poales</taxon>
        <taxon>Poaceae</taxon>
        <taxon>PACMAD clade</taxon>
        <taxon>Chloridoideae</taxon>
        <taxon>Eragrostideae</taxon>
        <taxon>Eragrostidinae</taxon>
        <taxon>Eragrostis</taxon>
    </lineage>
</organism>
<comment type="caution">
    <text evidence="2">The sequence shown here is derived from an EMBL/GenBank/DDBJ whole genome shotgun (WGS) entry which is preliminary data.</text>
</comment>
<accession>A0A5J9VEY8</accession>
<feature type="region of interest" description="Disordered" evidence="1">
    <location>
        <begin position="329"/>
        <end position="354"/>
    </location>
</feature>
<evidence type="ECO:0000313" key="3">
    <source>
        <dbReference type="Proteomes" id="UP000324897"/>
    </source>
</evidence>
<protein>
    <submittedName>
        <fullName evidence="2">Uncharacterized protein</fullName>
    </submittedName>
</protein>
<keyword evidence="3" id="KW-1185">Reference proteome</keyword>
<evidence type="ECO:0000313" key="2">
    <source>
        <dbReference type="EMBL" id="TVU34556.1"/>
    </source>
</evidence>
<feature type="non-terminal residue" evidence="2">
    <location>
        <position position="1"/>
    </location>
</feature>
<dbReference type="Gramene" id="TVU34556">
    <property type="protein sequence ID" value="TVU34556"/>
    <property type="gene ID" value="EJB05_16392"/>
</dbReference>
<feature type="compositionally biased region" description="Basic and acidic residues" evidence="1">
    <location>
        <begin position="330"/>
        <end position="339"/>
    </location>
</feature>
<reference evidence="2 3" key="1">
    <citation type="journal article" date="2019" name="Sci. Rep.">
        <title>A high-quality genome of Eragrostis curvula grass provides insights into Poaceae evolution and supports new strategies to enhance forage quality.</title>
        <authorList>
            <person name="Carballo J."/>
            <person name="Santos B.A.C.M."/>
            <person name="Zappacosta D."/>
            <person name="Garbus I."/>
            <person name="Selva J.P."/>
            <person name="Gallo C.A."/>
            <person name="Diaz A."/>
            <person name="Albertini E."/>
            <person name="Caccamo M."/>
            <person name="Echenique V."/>
        </authorList>
    </citation>
    <scope>NUCLEOTIDE SEQUENCE [LARGE SCALE GENOMIC DNA]</scope>
    <source>
        <strain evidence="3">cv. Victoria</strain>
        <tissue evidence="2">Leaf</tissue>
    </source>
</reference>
<feature type="compositionally biased region" description="Basic and acidic residues" evidence="1">
    <location>
        <begin position="10"/>
        <end position="25"/>
    </location>
</feature>
<gene>
    <name evidence="2" type="ORF">EJB05_16392</name>
</gene>
<dbReference type="OrthoDB" id="677889at2759"/>
<dbReference type="PANTHER" id="PTHR34397">
    <property type="entry name" value="OS05G0237600 PROTEIN"/>
    <property type="match status" value="1"/>
</dbReference>
<dbReference type="EMBL" id="RWGY01000009">
    <property type="protein sequence ID" value="TVU34556.1"/>
    <property type="molecule type" value="Genomic_DNA"/>
</dbReference>